<dbReference type="OrthoDB" id="413460at2759"/>
<evidence type="ECO:0000256" key="1">
    <source>
        <dbReference type="ARBA" id="ARBA00022801"/>
    </source>
</evidence>
<dbReference type="GO" id="GO:0015616">
    <property type="term" value="F:DNA translocase activity"/>
    <property type="evidence" value="ECO:0007669"/>
    <property type="project" value="TreeGrafter"/>
</dbReference>
<evidence type="ECO:0000313" key="3">
    <source>
        <dbReference type="Proteomes" id="UP000784294"/>
    </source>
</evidence>
<evidence type="ECO:0000313" key="2">
    <source>
        <dbReference type="EMBL" id="VEL39108.1"/>
    </source>
</evidence>
<dbReference type="PANTHER" id="PTHR45629">
    <property type="entry name" value="SNF2/RAD54 FAMILY MEMBER"/>
    <property type="match status" value="1"/>
</dbReference>
<dbReference type="InterPro" id="IPR050496">
    <property type="entry name" value="SNF2_RAD54_helicase_repair"/>
</dbReference>
<dbReference type="Proteomes" id="UP000784294">
    <property type="component" value="Unassembled WGS sequence"/>
</dbReference>
<keyword evidence="1" id="KW-0378">Hydrolase</keyword>
<dbReference type="InterPro" id="IPR049730">
    <property type="entry name" value="SNF2/RAD54-like_C"/>
</dbReference>
<gene>
    <name evidence="2" type="ORF">PXEA_LOCUS32548</name>
</gene>
<reference evidence="2" key="1">
    <citation type="submission" date="2018-11" db="EMBL/GenBank/DDBJ databases">
        <authorList>
            <consortium name="Pathogen Informatics"/>
        </authorList>
    </citation>
    <scope>NUCLEOTIDE SEQUENCE</scope>
</reference>
<dbReference type="InterPro" id="IPR027417">
    <property type="entry name" value="P-loop_NTPase"/>
</dbReference>
<dbReference type="GO" id="GO:0016787">
    <property type="term" value="F:hydrolase activity"/>
    <property type="evidence" value="ECO:0007669"/>
    <property type="project" value="UniProtKB-KW"/>
</dbReference>
<accession>A0A3S5AVZ3</accession>
<organism evidence="2 3">
    <name type="scientific">Protopolystoma xenopodis</name>
    <dbReference type="NCBI Taxonomy" id="117903"/>
    <lineage>
        <taxon>Eukaryota</taxon>
        <taxon>Metazoa</taxon>
        <taxon>Spiralia</taxon>
        <taxon>Lophotrochozoa</taxon>
        <taxon>Platyhelminthes</taxon>
        <taxon>Monogenea</taxon>
        <taxon>Polyopisthocotylea</taxon>
        <taxon>Polystomatidea</taxon>
        <taxon>Polystomatidae</taxon>
        <taxon>Protopolystoma</taxon>
    </lineage>
</organism>
<dbReference type="Gene3D" id="3.40.50.300">
    <property type="entry name" value="P-loop containing nucleotide triphosphate hydrolases"/>
    <property type="match status" value="1"/>
</dbReference>
<keyword evidence="3" id="KW-1185">Reference proteome</keyword>
<dbReference type="SUPFAM" id="SSF52540">
    <property type="entry name" value="P-loop containing nucleoside triphosphate hydrolases"/>
    <property type="match status" value="1"/>
</dbReference>
<sequence>MIQCGVVELIITAANRVVVHDPSWNPATDTQAVDRVYRIGQHYNIVVYRLITCSSVEEKIYRRQVFKTAIIKQATEVKPHFTHGPNSTNSPTSRRLADLYRYFTRQELRNPFKLDDPLASRTLL</sequence>
<protein>
    <recommendedName>
        <fullName evidence="4">Helicase C-terminal domain-containing protein</fullName>
    </recommendedName>
</protein>
<dbReference type="EMBL" id="CAAALY010260118">
    <property type="protein sequence ID" value="VEL39108.1"/>
    <property type="molecule type" value="Genomic_DNA"/>
</dbReference>
<dbReference type="CDD" id="cd18793">
    <property type="entry name" value="SF2_C_SNF"/>
    <property type="match status" value="1"/>
</dbReference>
<name>A0A3S5AVZ3_9PLAT</name>
<comment type="caution">
    <text evidence="2">The sequence shown here is derived from an EMBL/GenBank/DDBJ whole genome shotgun (WGS) entry which is preliminary data.</text>
</comment>
<evidence type="ECO:0008006" key="4">
    <source>
        <dbReference type="Google" id="ProtNLM"/>
    </source>
</evidence>
<proteinExistence type="predicted"/>
<dbReference type="AlphaFoldDB" id="A0A3S5AVZ3"/>
<dbReference type="PANTHER" id="PTHR45629:SF7">
    <property type="entry name" value="DNA EXCISION REPAIR PROTEIN ERCC-6-RELATED"/>
    <property type="match status" value="1"/>
</dbReference>